<proteinExistence type="predicted"/>
<accession>A0A2H4UZR2</accession>
<evidence type="ECO:0000313" key="3">
    <source>
        <dbReference type="Proteomes" id="UP000290445"/>
    </source>
</evidence>
<dbReference type="PANTHER" id="PTHR10044:SF139">
    <property type="entry name" value="DEATH-ASSOCIATED INHIBITOR OF APOPTOSIS 2"/>
    <property type="match status" value="1"/>
</dbReference>
<dbReference type="Pfam" id="PF00653">
    <property type="entry name" value="BIR"/>
    <property type="match status" value="2"/>
</dbReference>
<dbReference type="Proteomes" id="UP000290445">
    <property type="component" value="Segment"/>
</dbReference>
<dbReference type="GO" id="GO:0061630">
    <property type="term" value="F:ubiquitin protein ligase activity"/>
    <property type="evidence" value="ECO:0007669"/>
    <property type="project" value="TreeGrafter"/>
</dbReference>
<protein>
    <submittedName>
        <fullName evidence="2">IAP-3</fullName>
    </submittedName>
</protein>
<evidence type="ECO:0000313" key="2">
    <source>
        <dbReference type="EMBL" id="AUA60257.1"/>
    </source>
</evidence>
<dbReference type="KEGG" id="vg:41700030"/>
<dbReference type="CDD" id="cd00022">
    <property type="entry name" value="BIR"/>
    <property type="match status" value="1"/>
</dbReference>
<dbReference type="PROSITE" id="PS50143">
    <property type="entry name" value="BIR_REPEAT_2"/>
    <property type="match status" value="2"/>
</dbReference>
<dbReference type="GO" id="GO:0031398">
    <property type="term" value="P:positive regulation of protein ubiquitination"/>
    <property type="evidence" value="ECO:0007669"/>
    <property type="project" value="TreeGrafter"/>
</dbReference>
<dbReference type="SUPFAM" id="SSF57924">
    <property type="entry name" value="Inhibitor of apoptosis (IAP) repeat"/>
    <property type="match status" value="2"/>
</dbReference>
<dbReference type="GO" id="GO:0043027">
    <property type="term" value="F:cysteine-type endopeptidase inhibitor activity involved in apoptotic process"/>
    <property type="evidence" value="ECO:0007669"/>
    <property type="project" value="TreeGrafter"/>
</dbReference>
<dbReference type="RefSeq" id="YP_009552586.1">
    <property type="nucleotide sequence ID" value="NC_040621.1"/>
</dbReference>
<dbReference type="EMBL" id="MF614691">
    <property type="protein sequence ID" value="AUA60257.1"/>
    <property type="molecule type" value="Genomic_DNA"/>
</dbReference>
<keyword evidence="3" id="KW-1185">Reference proteome</keyword>
<organism evidence="2 3">
    <name type="scientific">Operophtera brumata nucleopolyhedrovirus</name>
    <dbReference type="NCBI Taxonomy" id="1046267"/>
    <lineage>
        <taxon>Viruses</taxon>
        <taxon>Viruses incertae sedis</taxon>
        <taxon>Naldaviricetes</taxon>
        <taxon>Lefavirales</taxon>
        <taxon>Baculoviridae</taxon>
        <taxon>Alphabaculovirus</taxon>
        <taxon>Alphabaculovirus opbrumatae</taxon>
    </lineage>
</organism>
<dbReference type="SMART" id="SM00238">
    <property type="entry name" value="BIR"/>
    <property type="match status" value="2"/>
</dbReference>
<dbReference type="Gene3D" id="1.10.1170.10">
    <property type="entry name" value="Inhibitor Of Apoptosis Protein (2mihbC-IAP-1), Chain A"/>
    <property type="match status" value="2"/>
</dbReference>
<keyword evidence="1" id="KW-0053">Apoptosis</keyword>
<reference evidence="2 3" key="1">
    <citation type="journal article" date="2017" name="Viruses">
        <title>The Operophtera brumata Nucleopolyhedrovirus (OpbuNPV) Represents an Early, Divergent Lineage within Genus Alphabaculovirus.</title>
        <authorList>
            <person name="Harrison R.L."/>
            <person name="Rowley D.L."/>
            <person name="Mowery J.D."/>
            <person name="Bauchan G.R."/>
            <person name="Burand J.P."/>
        </authorList>
    </citation>
    <scope>NUCLEOTIDE SEQUENCE [LARGE SCALE GENOMIC DNA]</scope>
    <source>
        <strain evidence="2">OpbuNPV-MA</strain>
    </source>
</reference>
<dbReference type="PANTHER" id="PTHR10044">
    <property type="entry name" value="INHIBITOR OF APOPTOSIS"/>
    <property type="match status" value="1"/>
</dbReference>
<dbReference type="GO" id="GO:0051726">
    <property type="term" value="P:regulation of cell cycle"/>
    <property type="evidence" value="ECO:0007669"/>
    <property type="project" value="TreeGrafter"/>
</dbReference>
<sequence>MTDHRGWLPGYMLREERIKTFDNSPFPGQLAKNGFYYTGDEVRCIYCGIRWKEGNDPTVVHMSYCYYVPVHAHYASEASRLKSFAEWPRSKKPDKLAEAGFFYTGQGDKTKCFYCDGGLEDWEEDDEPWEEHARWFGRCAYVRRMKGREYIQKVKARS</sequence>
<dbReference type="GeneID" id="41700030"/>
<evidence type="ECO:0000256" key="1">
    <source>
        <dbReference type="ARBA" id="ARBA00022703"/>
    </source>
</evidence>
<dbReference type="OrthoDB" id="9255at10239"/>
<dbReference type="InterPro" id="IPR001370">
    <property type="entry name" value="BIR_rpt"/>
</dbReference>
<dbReference type="FunFam" id="1.10.1170.10:FF:000003">
    <property type="entry name" value="E3 ubiquitin-protein ligase XIAP"/>
    <property type="match status" value="1"/>
</dbReference>
<name>A0A2H4UZR2_9ABAC</name>
<dbReference type="InterPro" id="IPR050784">
    <property type="entry name" value="IAP"/>
</dbReference>